<dbReference type="Proteomes" id="UP000325286">
    <property type="component" value="Chromosome"/>
</dbReference>
<dbReference type="AlphaFoldDB" id="A0A5B9R9U2"/>
<accession>A0A5B9R9U2</accession>
<dbReference type="NCBIfam" id="TIGR00486">
    <property type="entry name" value="YbgI_SA1388"/>
    <property type="match status" value="1"/>
</dbReference>
<evidence type="ECO:0000256" key="2">
    <source>
        <dbReference type="ARBA" id="ARBA00011643"/>
    </source>
</evidence>
<sequence length="276" mass="29166">MSETIQHVCQTLAQLAPLPLAESWDNVGLLVGDRRQPVQRVMVCLTITPAVVAEAVERRADLIVSHHPLPFKPLARITRDTVAGGMLLDLIRGGVAVYSAHTAWDSAVDGINQQLADCLQLDDVAPLKLIEWDAEPSALADSPSVEVPHGAGRQGRAAEGTTLGHVAQAVAAKTSASGVRLVGSPDQLVRKVALACGSGGSFLDVAVQRGCNAMVTGEATFHTCLDAEARGVGLVLLGHYASERFAMEELAGRLAALHDRLTIWASENDRDPIANL</sequence>
<dbReference type="Gene3D" id="3.40.1390.30">
    <property type="entry name" value="NIF3 (NGG1p interacting factor 3)-like"/>
    <property type="match status" value="2"/>
</dbReference>
<proteinExistence type="inferred from homology"/>
<evidence type="ECO:0000256" key="1">
    <source>
        <dbReference type="ARBA" id="ARBA00006964"/>
    </source>
</evidence>
<dbReference type="GO" id="GO:0005737">
    <property type="term" value="C:cytoplasm"/>
    <property type="evidence" value="ECO:0007669"/>
    <property type="project" value="TreeGrafter"/>
</dbReference>
<keyword evidence="4 5" id="KW-0479">Metal-binding</keyword>
<evidence type="ECO:0000256" key="4">
    <source>
        <dbReference type="ARBA" id="ARBA00022723"/>
    </source>
</evidence>
<comment type="subunit">
    <text evidence="2">Homohexamer.</text>
</comment>
<dbReference type="InterPro" id="IPR002678">
    <property type="entry name" value="DUF34/NIF3"/>
</dbReference>
<evidence type="ECO:0000256" key="3">
    <source>
        <dbReference type="ARBA" id="ARBA00022112"/>
    </source>
</evidence>
<dbReference type="GO" id="GO:0046872">
    <property type="term" value="F:metal ion binding"/>
    <property type="evidence" value="ECO:0007669"/>
    <property type="project" value="UniProtKB-KW"/>
</dbReference>
<evidence type="ECO:0000313" key="7">
    <source>
        <dbReference type="Proteomes" id="UP000325286"/>
    </source>
</evidence>
<reference evidence="6 7" key="1">
    <citation type="submission" date="2019-08" db="EMBL/GenBank/DDBJ databases">
        <title>Deep-cultivation of Planctomycetes and their phenomic and genomic characterization uncovers novel biology.</title>
        <authorList>
            <person name="Wiegand S."/>
            <person name="Jogler M."/>
            <person name="Boedeker C."/>
            <person name="Pinto D."/>
            <person name="Vollmers J."/>
            <person name="Rivas-Marin E."/>
            <person name="Kohn T."/>
            <person name="Peeters S.H."/>
            <person name="Heuer A."/>
            <person name="Rast P."/>
            <person name="Oberbeckmann S."/>
            <person name="Bunk B."/>
            <person name="Jeske O."/>
            <person name="Meyerdierks A."/>
            <person name="Storesund J.E."/>
            <person name="Kallscheuer N."/>
            <person name="Luecker S."/>
            <person name="Lage O.M."/>
            <person name="Pohl T."/>
            <person name="Merkel B.J."/>
            <person name="Hornburger P."/>
            <person name="Mueller R.-W."/>
            <person name="Bruemmer F."/>
            <person name="Labrenz M."/>
            <person name="Spormann A.M."/>
            <person name="Op den Camp H."/>
            <person name="Overmann J."/>
            <person name="Amann R."/>
            <person name="Jetten M.S.M."/>
            <person name="Mascher T."/>
            <person name="Medema M.H."/>
            <person name="Devos D.P."/>
            <person name="Kaster A.-K."/>
            <person name="Ovreas L."/>
            <person name="Rohde M."/>
            <person name="Galperin M.Y."/>
            <person name="Jogler C."/>
        </authorList>
    </citation>
    <scope>NUCLEOTIDE SEQUENCE [LARGE SCALE GENOMIC DNA]</scope>
    <source>
        <strain evidence="6 7">UC8</strain>
    </source>
</reference>
<feature type="binding site" evidence="5">
    <location>
        <position position="67"/>
    </location>
    <ligand>
        <name>a divalent metal cation</name>
        <dbReference type="ChEBI" id="CHEBI:60240"/>
        <label>1</label>
    </ligand>
</feature>
<keyword evidence="6" id="KW-0378">Hydrolase</keyword>
<dbReference type="Pfam" id="PF01784">
    <property type="entry name" value="DUF34_NIF3"/>
    <property type="match status" value="1"/>
</dbReference>
<dbReference type="SUPFAM" id="SSF102705">
    <property type="entry name" value="NIF3 (NGG1p interacting factor 3)-like"/>
    <property type="match status" value="1"/>
</dbReference>
<organism evidence="6 7">
    <name type="scientific">Roseimaritima ulvae</name>
    <dbReference type="NCBI Taxonomy" id="980254"/>
    <lineage>
        <taxon>Bacteria</taxon>
        <taxon>Pseudomonadati</taxon>
        <taxon>Planctomycetota</taxon>
        <taxon>Planctomycetia</taxon>
        <taxon>Pirellulales</taxon>
        <taxon>Pirellulaceae</taxon>
        <taxon>Roseimaritima</taxon>
    </lineage>
</organism>
<dbReference type="KEGG" id="rul:UC8_58570"/>
<dbReference type="RefSeq" id="WP_068135789.1">
    <property type="nucleotide sequence ID" value="NZ_CP042914.1"/>
</dbReference>
<dbReference type="PANTHER" id="PTHR13799">
    <property type="entry name" value="NGG1 INTERACTING FACTOR 3"/>
    <property type="match status" value="1"/>
</dbReference>
<dbReference type="GO" id="GO:0016787">
    <property type="term" value="F:hydrolase activity"/>
    <property type="evidence" value="ECO:0007669"/>
    <property type="project" value="UniProtKB-KW"/>
</dbReference>
<protein>
    <recommendedName>
        <fullName evidence="3">GTP cyclohydrolase 1 type 2 homolog</fullName>
    </recommendedName>
</protein>
<dbReference type="InterPro" id="IPR036069">
    <property type="entry name" value="DUF34/NIF3_sf"/>
</dbReference>
<evidence type="ECO:0000256" key="5">
    <source>
        <dbReference type="PIRSR" id="PIRSR602678-1"/>
    </source>
</evidence>
<dbReference type="OrthoDB" id="9792792at2"/>
<feature type="binding site" evidence="5">
    <location>
        <position position="105"/>
    </location>
    <ligand>
        <name>a divalent metal cation</name>
        <dbReference type="ChEBI" id="CHEBI:60240"/>
        <label>1</label>
    </ligand>
</feature>
<feature type="binding site" evidence="5">
    <location>
        <position position="239"/>
    </location>
    <ligand>
        <name>a divalent metal cation</name>
        <dbReference type="ChEBI" id="CHEBI:60240"/>
        <label>1</label>
    </ligand>
</feature>
<dbReference type="EMBL" id="CP042914">
    <property type="protein sequence ID" value="QEG43801.1"/>
    <property type="molecule type" value="Genomic_DNA"/>
</dbReference>
<keyword evidence="7" id="KW-1185">Reference proteome</keyword>
<dbReference type="PANTHER" id="PTHR13799:SF14">
    <property type="entry name" value="GTP CYCLOHYDROLASE 1 TYPE 2 HOMOLOG"/>
    <property type="match status" value="1"/>
</dbReference>
<comment type="similarity">
    <text evidence="1">Belongs to the GTP cyclohydrolase I type 2/NIF3 family.</text>
</comment>
<gene>
    <name evidence="6" type="ORF">UC8_58570</name>
</gene>
<feature type="binding site" evidence="5">
    <location>
        <position position="243"/>
    </location>
    <ligand>
        <name>a divalent metal cation</name>
        <dbReference type="ChEBI" id="CHEBI:60240"/>
        <label>1</label>
    </ligand>
</feature>
<dbReference type="FunFam" id="3.40.1390.30:FF:000001">
    <property type="entry name" value="GTP cyclohydrolase 1 type 2"/>
    <property type="match status" value="1"/>
</dbReference>
<evidence type="ECO:0000313" key="6">
    <source>
        <dbReference type="EMBL" id="QEG43801.1"/>
    </source>
</evidence>
<name>A0A5B9R9U2_9BACT</name>
<feature type="binding site" evidence="5">
    <location>
        <position position="66"/>
    </location>
    <ligand>
        <name>a divalent metal cation</name>
        <dbReference type="ChEBI" id="CHEBI:60240"/>
        <label>1</label>
    </ligand>
</feature>